<protein>
    <recommendedName>
        <fullName evidence="4">Myb-like domain-containing protein</fullName>
    </recommendedName>
</protein>
<feature type="compositionally biased region" description="Basic residues" evidence="1">
    <location>
        <begin position="119"/>
        <end position="134"/>
    </location>
</feature>
<dbReference type="AlphaFoldDB" id="A0A4S9X0B0"/>
<evidence type="ECO:0008006" key="4">
    <source>
        <dbReference type="Google" id="ProtNLM"/>
    </source>
</evidence>
<gene>
    <name evidence="2" type="ORF">D6C84_10204</name>
</gene>
<proteinExistence type="predicted"/>
<name>A0A4S9X0B0_AURPU</name>
<comment type="caution">
    <text evidence="2">The sequence shown here is derived from an EMBL/GenBank/DDBJ whole genome shotgun (WGS) entry which is preliminary data.</text>
</comment>
<evidence type="ECO:0000256" key="1">
    <source>
        <dbReference type="SAM" id="MobiDB-lite"/>
    </source>
</evidence>
<dbReference type="Proteomes" id="UP000310039">
    <property type="component" value="Unassembled WGS sequence"/>
</dbReference>
<sequence>MRRLIHPHTMSSDNESTKGGSPAKTEKKAVVFTEREEMVLKVAWRCLKSGPPEIDIEKLTKAAGFNTQKTCSNMWSGLKKKLLTDVDGNALPTAPGGYRLFHDLNNFLTTSSIATPKPTKGKKGTATPAKKRAKKDVDDDEDDEDEGRSIAKKTKPSPVKKVLVKAEESDEE</sequence>
<reference evidence="2 3" key="1">
    <citation type="submission" date="2018-10" db="EMBL/GenBank/DDBJ databases">
        <title>Fifty Aureobasidium pullulans genomes reveal a recombining polyextremotolerant generalist.</title>
        <authorList>
            <person name="Gostincar C."/>
            <person name="Turk M."/>
            <person name="Zajc J."/>
            <person name="Gunde-Cimerman N."/>
        </authorList>
    </citation>
    <scope>NUCLEOTIDE SEQUENCE [LARGE SCALE GENOMIC DNA]</scope>
    <source>
        <strain evidence="2 3">EXF-3403</strain>
    </source>
</reference>
<dbReference type="EMBL" id="QZBT01000317">
    <property type="protein sequence ID" value="THZ71611.1"/>
    <property type="molecule type" value="Genomic_DNA"/>
</dbReference>
<evidence type="ECO:0000313" key="2">
    <source>
        <dbReference type="EMBL" id="THZ71611.1"/>
    </source>
</evidence>
<accession>A0A4S9X0B0</accession>
<organism evidence="2 3">
    <name type="scientific">Aureobasidium pullulans</name>
    <name type="common">Black yeast</name>
    <name type="synonym">Pullularia pullulans</name>
    <dbReference type="NCBI Taxonomy" id="5580"/>
    <lineage>
        <taxon>Eukaryota</taxon>
        <taxon>Fungi</taxon>
        <taxon>Dikarya</taxon>
        <taxon>Ascomycota</taxon>
        <taxon>Pezizomycotina</taxon>
        <taxon>Dothideomycetes</taxon>
        <taxon>Dothideomycetidae</taxon>
        <taxon>Dothideales</taxon>
        <taxon>Saccotheciaceae</taxon>
        <taxon>Aureobasidium</taxon>
    </lineage>
</organism>
<feature type="region of interest" description="Disordered" evidence="1">
    <location>
        <begin position="111"/>
        <end position="172"/>
    </location>
</feature>
<feature type="region of interest" description="Disordered" evidence="1">
    <location>
        <begin position="1"/>
        <end position="26"/>
    </location>
</feature>
<evidence type="ECO:0000313" key="3">
    <source>
        <dbReference type="Proteomes" id="UP000310039"/>
    </source>
</evidence>
<feature type="compositionally biased region" description="Polar residues" evidence="1">
    <location>
        <begin position="9"/>
        <end position="19"/>
    </location>
</feature>